<protein>
    <submittedName>
        <fullName evidence="2">Uncharacterized protein</fullName>
    </submittedName>
</protein>
<evidence type="ECO:0000256" key="1">
    <source>
        <dbReference type="SAM" id="Phobius"/>
    </source>
</evidence>
<organism evidence="2 3">
    <name type="scientific">Exophiala bonariae</name>
    <dbReference type="NCBI Taxonomy" id="1690606"/>
    <lineage>
        <taxon>Eukaryota</taxon>
        <taxon>Fungi</taxon>
        <taxon>Dikarya</taxon>
        <taxon>Ascomycota</taxon>
        <taxon>Pezizomycotina</taxon>
        <taxon>Eurotiomycetes</taxon>
        <taxon>Chaetothyriomycetidae</taxon>
        <taxon>Chaetothyriales</taxon>
        <taxon>Herpotrichiellaceae</taxon>
        <taxon>Exophiala</taxon>
    </lineage>
</organism>
<evidence type="ECO:0000313" key="2">
    <source>
        <dbReference type="EMBL" id="KAK5059712.1"/>
    </source>
</evidence>
<proteinExistence type="predicted"/>
<keyword evidence="1" id="KW-1133">Transmembrane helix</keyword>
<dbReference type="AlphaFoldDB" id="A0AAV9NKA6"/>
<reference evidence="2 3" key="1">
    <citation type="submission" date="2023-08" db="EMBL/GenBank/DDBJ databases">
        <title>Black Yeasts Isolated from many extreme environments.</title>
        <authorList>
            <person name="Coleine C."/>
            <person name="Stajich J.E."/>
            <person name="Selbmann L."/>
        </authorList>
    </citation>
    <scope>NUCLEOTIDE SEQUENCE [LARGE SCALE GENOMIC DNA]</scope>
    <source>
        <strain evidence="2 3">CCFEE 5792</strain>
    </source>
</reference>
<dbReference type="Gene3D" id="1.20.58.340">
    <property type="entry name" value="Magnesium transport protein CorA, transmembrane region"/>
    <property type="match status" value="1"/>
</dbReference>
<dbReference type="EMBL" id="JAVRRD010000004">
    <property type="protein sequence ID" value="KAK5059712.1"/>
    <property type="molecule type" value="Genomic_DNA"/>
</dbReference>
<dbReference type="RefSeq" id="XP_064709533.1">
    <property type="nucleotide sequence ID" value="XM_064853134.1"/>
</dbReference>
<feature type="transmembrane region" description="Helical" evidence="1">
    <location>
        <begin position="395"/>
        <end position="418"/>
    </location>
</feature>
<keyword evidence="1" id="KW-0472">Membrane</keyword>
<sequence>MSVEPPTLVAVPSWSQGTEPDLDKLFTSTDNLTYLELWNFEDTKQNVANYGPVVGNVTDILASLESDKYKAASEGLVVFFSEVATECSDKDPYLSRRVNPPFRAKKETFQAITDALSLPMMPHLQMYVDGATMFMDMGTSLSSAGDDVQTFIIQNSFTTTSQYSACISYNPSTRVTAAFVHGLCEAEIKALANKVFARQDSIALPMMLPLYLISFRVDSARRKVGDSHKEIIEIEHQTGIRTVWHPSQPCCMSNRNKVPGQRRYDGVDFDEVTVNLTSMSSKLAYVEFVCEVHIPMLDSFDMINKRILQSYPANRRHRVEEAEHRLRTEGGLLRSSLQATFSRVKYLSKRGQVQVQTIYSLIAQKDNALSMKDNAALKMISEDQKRVAIMATQDSAAMSVISTITAVFLPATFTAAFFSTTFFNFQIGSDATSIVSGWLWLYFVVTFILSLLIVAWWHVSYRRKRYKIDDAVGGLIDDMRSRGSVDHSHVKIA</sequence>
<gene>
    <name evidence="2" type="ORF">LTR84_009595</name>
</gene>
<keyword evidence="1" id="KW-0812">Transmembrane</keyword>
<feature type="transmembrane region" description="Helical" evidence="1">
    <location>
        <begin position="438"/>
        <end position="459"/>
    </location>
</feature>
<dbReference type="GeneID" id="89977753"/>
<dbReference type="Proteomes" id="UP001358417">
    <property type="component" value="Unassembled WGS sequence"/>
</dbReference>
<evidence type="ECO:0000313" key="3">
    <source>
        <dbReference type="Proteomes" id="UP001358417"/>
    </source>
</evidence>
<name>A0AAV9NKA6_9EURO</name>
<keyword evidence="3" id="KW-1185">Reference proteome</keyword>
<comment type="caution">
    <text evidence="2">The sequence shown here is derived from an EMBL/GenBank/DDBJ whole genome shotgun (WGS) entry which is preliminary data.</text>
</comment>
<accession>A0AAV9NKA6</accession>